<reference evidence="3 4" key="1">
    <citation type="submission" date="2024-05" db="EMBL/GenBank/DDBJ databases">
        <title>Genetic variation in Jamaican populations of the coffee berry borer (Hypothenemus hampei).</title>
        <authorList>
            <person name="Errbii M."/>
            <person name="Myrie A."/>
        </authorList>
    </citation>
    <scope>NUCLEOTIDE SEQUENCE [LARGE SCALE GENOMIC DNA]</scope>
    <source>
        <strain evidence="3">JA-Hopewell-2020-01-JO</strain>
        <tissue evidence="3">Whole body</tissue>
    </source>
</reference>
<dbReference type="PROSITE" id="PS00166">
    <property type="entry name" value="ENOYL_COA_HYDRATASE"/>
    <property type="match status" value="1"/>
</dbReference>
<accession>A0ABD1EY24</accession>
<comment type="similarity">
    <text evidence="1 2">Belongs to the enoyl-CoA hydratase/isomerase family.</text>
</comment>
<evidence type="ECO:0000256" key="1">
    <source>
        <dbReference type="ARBA" id="ARBA00005254"/>
    </source>
</evidence>
<dbReference type="PANTHER" id="PTHR43802:SF1">
    <property type="entry name" value="IP11341P-RELATED"/>
    <property type="match status" value="1"/>
</dbReference>
<dbReference type="EMBL" id="JBDJPC010000004">
    <property type="protein sequence ID" value="KAL1505937.1"/>
    <property type="molecule type" value="Genomic_DNA"/>
</dbReference>
<dbReference type="Pfam" id="PF00378">
    <property type="entry name" value="ECH_1"/>
    <property type="match status" value="1"/>
</dbReference>
<evidence type="ECO:0000313" key="3">
    <source>
        <dbReference type="EMBL" id="KAL1505937.1"/>
    </source>
</evidence>
<dbReference type="Proteomes" id="UP001566132">
    <property type="component" value="Unassembled WGS sequence"/>
</dbReference>
<dbReference type="CDD" id="cd06558">
    <property type="entry name" value="crotonase-like"/>
    <property type="match status" value="1"/>
</dbReference>
<sequence>MFNKRIINLIFKNMSTITGDNTVLVDKIGGITTIAINRPKQRNCINSVTAKMLEEAITNFENDDGSFAAVLYGTGGNFCSGFDLNEIEGQCDSNTYINHSILASRKSIKKPMVAALNGYTVAGGLELALLCDLRVMEETAILGLYGRRFGVPLVDGGTVRLPAIIGLSRALDLILTGRSVTAKEAFEWGMINRIVACGTSLGQAMQLATCLKKFPQECLRSDRDSTYNAAFLQAYNDILKYEKQNASKVPIKKMIEGAKKFFTGIGKHGKFYDLTEKRISDWEKEYSQTAKSKL</sequence>
<name>A0ABD1EY24_HYPHA</name>
<evidence type="ECO:0000313" key="4">
    <source>
        <dbReference type="Proteomes" id="UP001566132"/>
    </source>
</evidence>
<evidence type="ECO:0000256" key="2">
    <source>
        <dbReference type="RuleBase" id="RU003707"/>
    </source>
</evidence>
<dbReference type="InterPro" id="IPR029045">
    <property type="entry name" value="ClpP/crotonase-like_dom_sf"/>
</dbReference>
<proteinExistence type="inferred from homology"/>
<dbReference type="SUPFAM" id="SSF52096">
    <property type="entry name" value="ClpP/crotonase"/>
    <property type="match status" value="1"/>
</dbReference>
<gene>
    <name evidence="3" type="ORF">ABEB36_005383</name>
</gene>
<protein>
    <recommendedName>
        <fullName evidence="5">Enoyl-CoA hydratase</fullName>
    </recommendedName>
</protein>
<keyword evidence="4" id="KW-1185">Reference proteome</keyword>
<dbReference type="Gene3D" id="1.10.287.2460">
    <property type="match status" value="1"/>
</dbReference>
<comment type="caution">
    <text evidence="3">The sequence shown here is derived from an EMBL/GenBank/DDBJ whole genome shotgun (WGS) entry which is preliminary data.</text>
</comment>
<dbReference type="InterPro" id="IPR001753">
    <property type="entry name" value="Enoyl-CoA_hydra/iso"/>
</dbReference>
<evidence type="ECO:0008006" key="5">
    <source>
        <dbReference type="Google" id="ProtNLM"/>
    </source>
</evidence>
<dbReference type="PANTHER" id="PTHR43802">
    <property type="entry name" value="ENOYL-COA HYDRATASE"/>
    <property type="match status" value="1"/>
</dbReference>
<dbReference type="Gene3D" id="3.90.226.10">
    <property type="entry name" value="2-enoyl-CoA Hydratase, Chain A, domain 1"/>
    <property type="match status" value="1"/>
</dbReference>
<dbReference type="AlphaFoldDB" id="A0ABD1EY24"/>
<dbReference type="InterPro" id="IPR018376">
    <property type="entry name" value="Enoyl-CoA_hyd/isom_CS"/>
</dbReference>
<dbReference type="NCBIfam" id="NF006108">
    <property type="entry name" value="PRK08259.1"/>
    <property type="match status" value="1"/>
</dbReference>
<organism evidence="3 4">
    <name type="scientific">Hypothenemus hampei</name>
    <name type="common">Coffee berry borer</name>
    <dbReference type="NCBI Taxonomy" id="57062"/>
    <lineage>
        <taxon>Eukaryota</taxon>
        <taxon>Metazoa</taxon>
        <taxon>Ecdysozoa</taxon>
        <taxon>Arthropoda</taxon>
        <taxon>Hexapoda</taxon>
        <taxon>Insecta</taxon>
        <taxon>Pterygota</taxon>
        <taxon>Neoptera</taxon>
        <taxon>Endopterygota</taxon>
        <taxon>Coleoptera</taxon>
        <taxon>Polyphaga</taxon>
        <taxon>Cucujiformia</taxon>
        <taxon>Curculionidae</taxon>
        <taxon>Scolytinae</taxon>
        <taxon>Hypothenemus</taxon>
    </lineage>
</organism>